<keyword evidence="3 6" id="KW-0812">Transmembrane</keyword>
<dbReference type="Proteomes" id="UP000291758">
    <property type="component" value="Chromosome"/>
</dbReference>
<evidence type="ECO:0000256" key="1">
    <source>
        <dbReference type="ARBA" id="ARBA00004651"/>
    </source>
</evidence>
<dbReference type="GO" id="GO:0005886">
    <property type="term" value="C:plasma membrane"/>
    <property type="evidence" value="ECO:0007669"/>
    <property type="project" value="UniProtKB-SubCell"/>
</dbReference>
<evidence type="ECO:0000313" key="7">
    <source>
        <dbReference type="EMBL" id="QAY62627.1"/>
    </source>
</evidence>
<gene>
    <name evidence="7" type="ORF">ET495_04445</name>
</gene>
<evidence type="ECO:0000313" key="8">
    <source>
        <dbReference type="Proteomes" id="UP000291758"/>
    </source>
</evidence>
<sequence length="87" mass="9300">MFLSVVSYTLLLASVLTGVVVLRGSDPWSRLLGYCLVAGKVNMLVVILALVTGHSFYLDIALVYTLLSYVGVLVLSDYMAGRGSDLG</sequence>
<keyword evidence="2" id="KW-1003">Cell membrane</keyword>
<evidence type="ECO:0000256" key="6">
    <source>
        <dbReference type="SAM" id="Phobius"/>
    </source>
</evidence>
<evidence type="ECO:0008006" key="9">
    <source>
        <dbReference type="Google" id="ProtNLM"/>
    </source>
</evidence>
<feature type="transmembrane region" description="Helical" evidence="6">
    <location>
        <begin position="31"/>
        <end position="50"/>
    </location>
</feature>
<keyword evidence="4 6" id="KW-1133">Transmembrane helix</keyword>
<protein>
    <recommendedName>
        <fullName evidence="9">Cation:proton antiporter</fullName>
    </recommendedName>
</protein>
<dbReference type="Pfam" id="PF04066">
    <property type="entry name" value="MrpF_PhaF"/>
    <property type="match status" value="1"/>
</dbReference>
<evidence type="ECO:0000256" key="3">
    <source>
        <dbReference type="ARBA" id="ARBA00022692"/>
    </source>
</evidence>
<keyword evidence="5 6" id="KW-0472">Membrane</keyword>
<dbReference type="OrthoDB" id="9799958at2"/>
<feature type="transmembrane region" description="Helical" evidence="6">
    <location>
        <begin position="6"/>
        <end position="24"/>
    </location>
</feature>
<evidence type="ECO:0000256" key="4">
    <source>
        <dbReference type="ARBA" id="ARBA00022989"/>
    </source>
</evidence>
<accession>A0A4P6EQP4</accession>
<dbReference type="KEGG" id="xyl:ET495_04445"/>
<keyword evidence="8" id="KW-1185">Reference proteome</keyword>
<dbReference type="InterPro" id="IPR007208">
    <property type="entry name" value="MrpF/PhaF-like"/>
</dbReference>
<reference evidence="7 8" key="1">
    <citation type="submission" date="2019-01" db="EMBL/GenBank/DDBJ databases">
        <title>Genome sequencing of strain 2JSPR-7.</title>
        <authorList>
            <person name="Heo J."/>
            <person name="Kim S.-J."/>
            <person name="Kim J.-S."/>
            <person name="Hong S.-B."/>
            <person name="Kwon S.-W."/>
        </authorList>
    </citation>
    <scope>NUCLEOTIDE SEQUENCE [LARGE SCALE GENOMIC DNA]</scope>
    <source>
        <strain evidence="7 8">2JSPR-7</strain>
    </source>
</reference>
<evidence type="ECO:0000256" key="5">
    <source>
        <dbReference type="ARBA" id="ARBA00023136"/>
    </source>
</evidence>
<dbReference type="EMBL" id="CP035495">
    <property type="protein sequence ID" value="QAY62627.1"/>
    <property type="molecule type" value="Genomic_DNA"/>
</dbReference>
<feature type="transmembrane region" description="Helical" evidence="6">
    <location>
        <begin position="56"/>
        <end position="75"/>
    </location>
</feature>
<dbReference type="AlphaFoldDB" id="A0A4P6EQP4"/>
<dbReference type="RefSeq" id="WP_129202937.1">
    <property type="nucleotide sequence ID" value="NZ_CP035495.1"/>
</dbReference>
<comment type="subcellular location">
    <subcellularLocation>
        <location evidence="1">Cell membrane</location>
        <topology evidence="1">Multi-pass membrane protein</topology>
    </subcellularLocation>
</comment>
<name>A0A4P6EQP4_9MICO</name>
<dbReference type="GO" id="GO:0015075">
    <property type="term" value="F:monoatomic ion transmembrane transporter activity"/>
    <property type="evidence" value="ECO:0007669"/>
    <property type="project" value="InterPro"/>
</dbReference>
<evidence type="ECO:0000256" key="2">
    <source>
        <dbReference type="ARBA" id="ARBA00022475"/>
    </source>
</evidence>
<proteinExistence type="predicted"/>
<organism evidence="7 8">
    <name type="scientific">Xylanimonas allomyrinae</name>
    <dbReference type="NCBI Taxonomy" id="2509459"/>
    <lineage>
        <taxon>Bacteria</taxon>
        <taxon>Bacillati</taxon>
        <taxon>Actinomycetota</taxon>
        <taxon>Actinomycetes</taxon>
        <taxon>Micrococcales</taxon>
        <taxon>Promicromonosporaceae</taxon>
        <taxon>Xylanimonas</taxon>
    </lineage>
</organism>